<feature type="signal peptide" evidence="1">
    <location>
        <begin position="1"/>
        <end position="19"/>
    </location>
</feature>
<keyword evidence="1" id="KW-0732">Signal</keyword>
<name>A0A166AZ43_9AGAM</name>
<dbReference type="EMBL" id="KV428126">
    <property type="protein sequence ID" value="KZT35838.1"/>
    <property type="molecule type" value="Genomic_DNA"/>
</dbReference>
<dbReference type="AlphaFoldDB" id="A0A166AZ43"/>
<reference evidence="2 3" key="1">
    <citation type="journal article" date="2016" name="Mol. Biol. Evol.">
        <title>Comparative Genomics of Early-Diverging Mushroom-Forming Fungi Provides Insights into the Origins of Lignocellulose Decay Capabilities.</title>
        <authorList>
            <person name="Nagy L.G."/>
            <person name="Riley R."/>
            <person name="Tritt A."/>
            <person name="Adam C."/>
            <person name="Daum C."/>
            <person name="Floudas D."/>
            <person name="Sun H."/>
            <person name="Yadav J.S."/>
            <person name="Pangilinan J."/>
            <person name="Larsson K.H."/>
            <person name="Matsuura K."/>
            <person name="Barry K."/>
            <person name="Labutti K."/>
            <person name="Kuo R."/>
            <person name="Ohm R.A."/>
            <person name="Bhattacharya S.S."/>
            <person name="Shirouzu T."/>
            <person name="Yoshinaga Y."/>
            <person name="Martin F.M."/>
            <person name="Grigoriev I.V."/>
            <person name="Hibbett D.S."/>
        </authorList>
    </citation>
    <scope>NUCLEOTIDE SEQUENCE [LARGE SCALE GENOMIC DNA]</scope>
    <source>
        <strain evidence="2 3">HHB10207 ss-3</strain>
    </source>
</reference>
<feature type="chain" id="PRO_5007870941" evidence="1">
    <location>
        <begin position="20"/>
        <end position="108"/>
    </location>
</feature>
<sequence>MHPIHIVLSLVLLGLGAQSAPVPLSQITLLSNDLTLLSINNLESYLEIMSIRSSKSELSSKALIPRDPPAVEQERNHVTYRCLLNLPLCVVSGLLRSRERFDAQTDQT</sequence>
<evidence type="ECO:0000313" key="2">
    <source>
        <dbReference type="EMBL" id="KZT35838.1"/>
    </source>
</evidence>
<protein>
    <submittedName>
        <fullName evidence="2">Uncharacterized protein</fullName>
    </submittedName>
</protein>
<gene>
    <name evidence="2" type="ORF">SISSUDRAFT_1130812</name>
</gene>
<dbReference type="Proteomes" id="UP000076798">
    <property type="component" value="Unassembled WGS sequence"/>
</dbReference>
<proteinExistence type="predicted"/>
<evidence type="ECO:0000313" key="3">
    <source>
        <dbReference type="Proteomes" id="UP000076798"/>
    </source>
</evidence>
<evidence type="ECO:0000256" key="1">
    <source>
        <dbReference type="SAM" id="SignalP"/>
    </source>
</evidence>
<keyword evidence="3" id="KW-1185">Reference proteome</keyword>
<accession>A0A166AZ43</accession>
<organism evidence="2 3">
    <name type="scientific">Sistotremastrum suecicum HHB10207 ss-3</name>
    <dbReference type="NCBI Taxonomy" id="1314776"/>
    <lineage>
        <taxon>Eukaryota</taxon>
        <taxon>Fungi</taxon>
        <taxon>Dikarya</taxon>
        <taxon>Basidiomycota</taxon>
        <taxon>Agaricomycotina</taxon>
        <taxon>Agaricomycetes</taxon>
        <taxon>Sistotremastrales</taxon>
        <taxon>Sistotremastraceae</taxon>
        <taxon>Sistotremastrum</taxon>
    </lineage>
</organism>